<dbReference type="EC" id="1.3.5.2" evidence="11"/>
<feature type="binding site" evidence="11">
    <location>
        <position position="302"/>
    </location>
    <ligand>
        <name>FMN</name>
        <dbReference type="ChEBI" id="CHEBI:58210"/>
    </ligand>
</feature>
<protein>
    <recommendedName>
        <fullName evidence="11">Dihydroorotate dehydrogenase (quinone)</fullName>
        <ecNumber evidence="11">1.3.5.2</ecNumber>
    </recommendedName>
    <alternativeName>
        <fullName evidence="11">DHOdehase</fullName>
        <shortName evidence="11">DHOD</shortName>
        <shortName evidence="11">DHODase</shortName>
    </alternativeName>
    <alternativeName>
        <fullName evidence="11">Dihydroorotate oxidase</fullName>
    </alternativeName>
</protein>
<feature type="binding site" evidence="11">
    <location>
        <position position="68"/>
    </location>
    <ligand>
        <name>substrate</name>
    </ligand>
</feature>
<dbReference type="NCBIfam" id="NF003652">
    <property type="entry name" value="PRK05286.2-5"/>
    <property type="match status" value="1"/>
</dbReference>
<dbReference type="NCBIfam" id="NF003646">
    <property type="entry name" value="PRK05286.1-4"/>
    <property type="match status" value="1"/>
</dbReference>
<dbReference type="GO" id="GO:0005886">
    <property type="term" value="C:plasma membrane"/>
    <property type="evidence" value="ECO:0007669"/>
    <property type="project" value="UniProtKB-SubCell"/>
</dbReference>
<evidence type="ECO:0000259" key="12">
    <source>
        <dbReference type="Pfam" id="PF01180"/>
    </source>
</evidence>
<dbReference type="InterPro" id="IPR050074">
    <property type="entry name" value="DHO_dehydrogenase"/>
</dbReference>
<accession>A0A254PYN1</accession>
<name>A0A254PYN1_9BURK</name>
<keyword evidence="8 11" id="KW-0560">Oxidoreductase</keyword>
<organism evidence="13 14">
    <name type="scientific">Polynucleobacter aenigmaticus</name>
    <dbReference type="NCBI Taxonomy" id="1743164"/>
    <lineage>
        <taxon>Bacteria</taxon>
        <taxon>Pseudomonadati</taxon>
        <taxon>Pseudomonadota</taxon>
        <taxon>Betaproteobacteria</taxon>
        <taxon>Burkholderiales</taxon>
        <taxon>Burkholderiaceae</taxon>
        <taxon>Polynucleobacter</taxon>
    </lineage>
</organism>
<keyword evidence="11" id="KW-1003">Cell membrane</keyword>
<dbReference type="PIRSF" id="PIRSF000164">
    <property type="entry name" value="DHO_oxidase"/>
    <property type="match status" value="1"/>
</dbReference>
<dbReference type="NCBIfam" id="NF003645">
    <property type="entry name" value="PRK05286.1-2"/>
    <property type="match status" value="1"/>
</dbReference>
<evidence type="ECO:0000256" key="3">
    <source>
        <dbReference type="ARBA" id="ARBA00005161"/>
    </source>
</evidence>
<evidence type="ECO:0000256" key="1">
    <source>
        <dbReference type="ARBA" id="ARBA00003125"/>
    </source>
</evidence>
<comment type="function">
    <text evidence="1 11">Catalyzes the conversion of dihydroorotate to orotate with quinone as electron acceptor.</text>
</comment>
<feature type="binding site" evidence="11">
    <location>
        <begin position="251"/>
        <end position="252"/>
    </location>
    <ligand>
        <name>substrate</name>
    </ligand>
</feature>
<dbReference type="InterPro" id="IPR013785">
    <property type="entry name" value="Aldolase_TIM"/>
</dbReference>
<dbReference type="UniPathway" id="UPA00070">
    <property type="reaction ID" value="UER00946"/>
</dbReference>
<dbReference type="GO" id="GO:0005737">
    <property type="term" value="C:cytoplasm"/>
    <property type="evidence" value="ECO:0007669"/>
    <property type="project" value="InterPro"/>
</dbReference>
<dbReference type="InterPro" id="IPR005720">
    <property type="entry name" value="Dihydroorotate_DH_cat"/>
</dbReference>
<dbReference type="SUPFAM" id="SSF51395">
    <property type="entry name" value="FMN-linked oxidoreductases"/>
    <property type="match status" value="1"/>
</dbReference>
<evidence type="ECO:0000256" key="11">
    <source>
        <dbReference type="HAMAP-Rule" id="MF_00225"/>
    </source>
</evidence>
<dbReference type="Gene3D" id="3.20.20.70">
    <property type="entry name" value="Aldolase class I"/>
    <property type="match status" value="1"/>
</dbReference>
<comment type="pathway">
    <text evidence="3 11">Pyrimidine metabolism; UMP biosynthesis via de novo pathway; orotate from (S)-dihydroorotate (quinone route): step 1/1.</text>
</comment>
<keyword evidence="6 11" id="KW-0288">FMN</keyword>
<keyword evidence="14" id="KW-1185">Reference proteome</keyword>
<feature type="binding site" evidence="11">
    <location>
        <begin position="113"/>
        <end position="117"/>
    </location>
    <ligand>
        <name>substrate</name>
    </ligand>
</feature>
<feature type="binding site" evidence="11">
    <location>
        <position position="182"/>
    </location>
    <ligand>
        <name>substrate</name>
    </ligand>
</feature>
<dbReference type="InterPro" id="IPR005719">
    <property type="entry name" value="Dihydroorotate_DH_2"/>
</dbReference>
<feature type="binding site" evidence="11">
    <location>
        <position position="144"/>
    </location>
    <ligand>
        <name>FMN</name>
        <dbReference type="ChEBI" id="CHEBI:58210"/>
    </ligand>
</feature>
<feature type="binding site" evidence="11">
    <location>
        <position position="88"/>
    </location>
    <ligand>
        <name>FMN</name>
        <dbReference type="ChEBI" id="CHEBI:58210"/>
    </ligand>
</feature>
<keyword evidence="7 11" id="KW-0665">Pyrimidine biosynthesis</keyword>
<sequence>MIDSYPLLRPWLFSLDPERAHNLTLSNLDRAERWGLLRRLVQQPTPDPRTLCGITFPNPVGLAAGLDKDGKHIDALGALGFGFLEIGTVTPKPQPGNPKPRMFRLPAAQAIINRMGFNNDGVDACVKRVRNSAYWQNGGIVGLNIGKNASTPIENAASDYVTAMEAVYEVASYITVNISSPNTQNLRALQGEEMLRSLLGSLHLARAALSDQYGVCKPLFLKIAPDLDENDIKLIAELIMEFGIDAIIATNTTIARDTVQDLEFGQEAGGLSGAPVRLASTRVVHSLKENLGDSIPIIGVGGILSGKDAQEKVAAGASLVQLYSGLIYKGPALINECVTALRN</sequence>
<feature type="binding site" evidence="11">
    <location>
        <position position="273"/>
    </location>
    <ligand>
        <name>FMN</name>
        <dbReference type="ChEBI" id="CHEBI:58210"/>
    </ligand>
</feature>
<dbReference type="Pfam" id="PF01180">
    <property type="entry name" value="DHO_dh"/>
    <property type="match status" value="1"/>
</dbReference>
<dbReference type="GO" id="GO:0044205">
    <property type="term" value="P:'de novo' UMP biosynthetic process"/>
    <property type="evidence" value="ECO:0007669"/>
    <property type="project" value="UniProtKB-UniRule"/>
</dbReference>
<dbReference type="PANTHER" id="PTHR48109">
    <property type="entry name" value="DIHYDROOROTATE DEHYDROGENASE (QUINONE), MITOCHONDRIAL-RELATED"/>
    <property type="match status" value="1"/>
</dbReference>
<dbReference type="OrthoDB" id="9802377at2"/>
<dbReference type="PROSITE" id="PS00911">
    <property type="entry name" value="DHODEHASE_1"/>
    <property type="match status" value="1"/>
</dbReference>
<dbReference type="PANTHER" id="PTHR48109:SF4">
    <property type="entry name" value="DIHYDROOROTATE DEHYDROGENASE (QUINONE), MITOCHONDRIAL"/>
    <property type="match status" value="1"/>
</dbReference>
<comment type="cofactor">
    <cofactor evidence="11">
        <name>FMN</name>
        <dbReference type="ChEBI" id="CHEBI:58210"/>
    </cofactor>
    <text evidence="11">Binds 1 FMN per subunit.</text>
</comment>
<dbReference type="RefSeq" id="WP_088527426.1">
    <property type="nucleotide sequence ID" value="NZ_NGUO01000009.1"/>
</dbReference>
<gene>
    <name evidence="11" type="primary">pyrD</name>
    <name evidence="13" type="ORF">CBI30_06120</name>
</gene>
<evidence type="ECO:0000256" key="7">
    <source>
        <dbReference type="ARBA" id="ARBA00022975"/>
    </source>
</evidence>
<feature type="binding site" evidence="11">
    <location>
        <begin position="323"/>
        <end position="324"/>
    </location>
    <ligand>
        <name>FMN</name>
        <dbReference type="ChEBI" id="CHEBI:58210"/>
    </ligand>
</feature>
<dbReference type="InterPro" id="IPR001295">
    <property type="entry name" value="Dihydroorotate_DH_CS"/>
</dbReference>
<evidence type="ECO:0000256" key="9">
    <source>
        <dbReference type="ARBA" id="ARBA00023136"/>
    </source>
</evidence>
<comment type="subcellular location">
    <subcellularLocation>
        <location evidence="11">Cell membrane</location>
        <topology evidence="11">Peripheral membrane protein</topology>
    </subcellularLocation>
    <subcellularLocation>
        <location evidence="2">Membrane</location>
    </subcellularLocation>
</comment>
<evidence type="ECO:0000256" key="8">
    <source>
        <dbReference type="ARBA" id="ARBA00023002"/>
    </source>
</evidence>
<dbReference type="AlphaFoldDB" id="A0A254PYN1"/>
<evidence type="ECO:0000256" key="4">
    <source>
        <dbReference type="ARBA" id="ARBA00005359"/>
    </source>
</evidence>
<evidence type="ECO:0000313" key="13">
    <source>
        <dbReference type="EMBL" id="OWS71659.1"/>
    </source>
</evidence>
<keyword evidence="9 11" id="KW-0472">Membrane</keyword>
<keyword evidence="5 11" id="KW-0285">Flavoprotein</keyword>
<evidence type="ECO:0000256" key="6">
    <source>
        <dbReference type="ARBA" id="ARBA00022643"/>
    </source>
</evidence>
<dbReference type="HAMAP" id="MF_00225">
    <property type="entry name" value="DHO_dh_type2"/>
    <property type="match status" value="1"/>
</dbReference>
<comment type="similarity">
    <text evidence="4 11">Belongs to the dihydroorotate dehydrogenase family. Type 2 subfamily.</text>
</comment>
<dbReference type="Proteomes" id="UP000198104">
    <property type="component" value="Unassembled WGS sequence"/>
</dbReference>
<comment type="catalytic activity">
    <reaction evidence="10 11">
        <text>(S)-dihydroorotate + a quinone = orotate + a quinol</text>
        <dbReference type="Rhea" id="RHEA:30187"/>
        <dbReference type="ChEBI" id="CHEBI:24646"/>
        <dbReference type="ChEBI" id="CHEBI:30839"/>
        <dbReference type="ChEBI" id="CHEBI:30864"/>
        <dbReference type="ChEBI" id="CHEBI:132124"/>
        <dbReference type="EC" id="1.3.5.2"/>
    </reaction>
</comment>
<feature type="active site" description="Nucleophile" evidence="11">
    <location>
        <position position="180"/>
    </location>
</feature>
<feature type="binding site" evidence="11">
    <location>
        <position position="250"/>
    </location>
    <ligand>
        <name>FMN</name>
        <dbReference type="ChEBI" id="CHEBI:58210"/>
    </ligand>
</feature>
<dbReference type="GO" id="GO:0106430">
    <property type="term" value="F:dihydroorotate dehydrogenase (quinone) activity"/>
    <property type="evidence" value="ECO:0007669"/>
    <property type="project" value="UniProtKB-EC"/>
</dbReference>
<dbReference type="NCBIfam" id="TIGR01036">
    <property type="entry name" value="pyrD_sub2"/>
    <property type="match status" value="1"/>
</dbReference>
<dbReference type="GO" id="GO:0006207">
    <property type="term" value="P:'de novo' pyrimidine nucleobase biosynthetic process"/>
    <property type="evidence" value="ECO:0007669"/>
    <property type="project" value="UniProtKB-UniRule"/>
</dbReference>
<dbReference type="PROSITE" id="PS00912">
    <property type="entry name" value="DHODEHASE_2"/>
    <property type="match status" value="1"/>
</dbReference>
<proteinExistence type="inferred from homology"/>
<dbReference type="NCBIfam" id="NF003644">
    <property type="entry name" value="PRK05286.1-1"/>
    <property type="match status" value="1"/>
</dbReference>
<comment type="subunit">
    <text evidence="11">Monomer.</text>
</comment>
<feature type="binding site" evidence="11">
    <location>
        <begin position="64"/>
        <end position="68"/>
    </location>
    <ligand>
        <name>FMN</name>
        <dbReference type="ChEBI" id="CHEBI:58210"/>
    </ligand>
</feature>
<reference evidence="13 14" key="1">
    <citation type="submission" date="2017-05" db="EMBL/GenBank/DDBJ databases">
        <title>Polynucleobacter sp. MWH-K35W1 isolated from the permanently anoxic monimolimnion of a meromictic lake.</title>
        <authorList>
            <person name="Hahn M.W."/>
        </authorList>
    </citation>
    <scope>NUCLEOTIDE SEQUENCE [LARGE SCALE GENOMIC DNA]</scope>
    <source>
        <strain evidence="13 14">MWH-K35W1</strain>
    </source>
</reference>
<dbReference type="EMBL" id="NGUO01000009">
    <property type="protein sequence ID" value="OWS71659.1"/>
    <property type="molecule type" value="Genomic_DNA"/>
</dbReference>
<feature type="binding site" evidence="11">
    <location>
        <position position="177"/>
    </location>
    <ligand>
        <name>substrate</name>
    </ligand>
</feature>
<evidence type="ECO:0000256" key="5">
    <source>
        <dbReference type="ARBA" id="ARBA00022630"/>
    </source>
</evidence>
<feature type="binding site" evidence="11">
    <location>
        <position position="222"/>
    </location>
    <ligand>
        <name>FMN</name>
        <dbReference type="ChEBI" id="CHEBI:58210"/>
    </ligand>
</feature>
<dbReference type="CDD" id="cd04738">
    <property type="entry name" value="DHOD_2_like"/>
    <property type="match status" value="1"/>
</dbReference>
<evidence type="ECO:0000313" key="14">
    <source>
        <dbReference type="Proteomes" id="UP000198104"/>
    </source>
</evidence>
<comment type="caution">
    <text evidence="13">The sequence shown here is derived from an EMBL/GenBank/DDBJ whole genome shotgun (WGS) entry which is preliminary data.</text>
</comment>
<dbReference type="InterPro" id="IPR012135">
    <property type="entry name" value="Dihydroorotate_DH_1_2"/>
</dbReference>
<feature type="binding site" evidence="11">
    <location>
        <position position="177"/>
    </location>
    <ligand>
        <name>FMN</name>
        <dbReference type="ChEBI" id="CHEBI:58210"/>
    </ligand>
</feature>
<evidence type="ECO:0000256" key="10">
    <source>
        <dbReference type="ARBA" id="ARBA00048639"/>
    </source>
</evidence>
<evidence type="ECO:0000256" key="2">
    <source>
        <dbReference type="ARBA" id="ARBA00004370"/>
    </source>
</evidence>
<feature type="domain" description="Dihydroorotate dehydrogenase catalytic" evidence="12">
    <location>
        <begin position="50"/>
        <end position="340"/>
    </location>
</feature>